<dbReference type="Proteomes" id="UP000053424">
    <property type="component" value="Unassembled WGS sequence"/>
</dbReference>
<protein>
    <submittedName>
        <fullName evidence="3">Uncharacterized protein</fullName>
    </submittedName>
</protein>
<dbReference type="AlphaFoldDB" id="A0A0C2X9W4"/>
<proteinExistence type="predicted"/>
<dbReference type="EMBL" id="KN831853">
    <property type="protein sequence ID" value="KIM34818.1"/>
    <property type="molecule type" value="Genomic_DNA"/>
</dbReference>
<evidence type="ECO:0000313" key="3">
    <source>
        <dbReference type="EMBL" id="KIM34818.1"/>
    </source>
</evidence>
<dbReference type="STRING" id="686832.A0A0C2X9W4"/>
<feature type="transmembrane region" description="Helical" evidence="2">
    <location>
        <begin position="46"/>
        <end position="67"/>
    </location>
</feature>
<reference evidence="3 4" key="1">
    <citation type="submission" date="2014-04" db="EMBL/GenBank/DDBJ databases">
        <authorList>
            <consortium name="DOE Joint Genome Institute"/>
            <person name="Kuo A."/>
            <person name="Gay G."/>
            <person name="Dore J."/>
            <person name="Kohler A."/>
            <person name="Nagy L.G."/>
            <person name="Floudas D."/>
            <person name="Copeland A."/>
            <person name="Barry K.W."/>
            <person name="Cichocki N."/>
            <person name="Veneault-Fourrey C."/>
            <person name="LaButti K."/>
            <person name="Lindquist E.A."/>
            <person name="Lipzen A."/>
            <person name="Lundell T."/>
            <person name="Morin E."/>
            <person name="Murat C."/>
            <person name="Sun H."/>
            <person name="Tunlid A."/>
            <person name="Henrissat B."/>
            <person name="Grigoriev I.V."/>
            <person name="Hibbett D.S."/>
            <person name="Martin F."/>
            <person name="Nordberg H.P."/>
            <person name="Cantor M.N."/>
            <person name="Hua S.X."/>
        </authorList>
    </citation>
    <scope>NUCLEOTIDE SEQUENCE [LARGE SCALE GENOMIC DNA]</scope>
    <source>
        <strain evidence="4">h7</strain>
    </source>
</reference>
<keyword evidence="4" id="KW-1185">Reference proteome</keyword>
<evidence type="ECO:0000256" key="1">
    <source>
        <dbReference type="SAM" id="MobiDB-lite"/>
    </source>
</evidence>
<feature type="transmembrane region" description="Helical" evidence="2">
    <location>
        <begin position="618"/>
        <end position="638"/>
    </location>
</feature>
<name>A0A0C2X9W4_HEBCY</name>
<gene>
    <name evidence="3" type="ORF">M413DRAFT_80014</name>
</gene>
<evidence type="ECO:0000313" key="4">
    <source>
        <dbReference type="Proteomes" id="UP000053424"/>
    </source>
</evidence>
<dbReference type="OrthoDB" id="8191639at2759"/>
<keyword evidence="2" id="KW-1133">Transmembrane helix</keyword>
<feature type="compositionally biased region" description="Polar residues" evidence="1">
    <location>
        <begin position="1"/>
        <end position="22"/>
    </location>
</feature>
<evidence type="ECO:0000256" key="2">
    <source>
        <dbReference type="SAM" id="Phobius"/>
    </source>
</evidence>
<dbReference type="HOGENOM" id="CLU_017508_0_0_1"/>
<reference evidence="4" key="2">
    <citation type="submission" date="2015-01" db="EMBL/GenBank/DDBJ databases">
        <title>Evolutionary Origins and Diversification of the Mycorrhizal Mutualists.</title>
        <authorList>
            <consortium name="DOE Joint Genome Institute"/>
            <consortium name="Mycorrhizal Genomics Consortium"/>
            <person name="Kohler A."/>
            <person name="Kuo A."/>
            <person name="Nagy L.G."/>
            <person name="Floudas D."/>
            <person name="Copeland A."/>
            <person name="Barry K.W."/>
            <person name="Cichocki N."/>
            <person name="Veneault-Fourrey C."/>
            <person name="LaButti K."/>
            <person name="Lindquist E.A."/>
            <person name="Lipzen A."/>
            <person name="Lundell T."/>
            <person name="Morin E."/>
            <person name="Murat C."/>
            <person name="Riley R."/>
            <person name="Ohm R."/>
            <person name="Sun H."/>
            <person name="Tunlid A."/>
            <person name="Henrissat B."/>
            <person name="Grigoriev I.V."/>
            <person name="Hibbett D.S."/>
            <person name="Martin F."/>
        </authorList>
    </citation>
    <scope>NUCLEOTIDE SEQUENCE [LARGE SCALE GENOMIC DNA]</scope>
    <source>
        <strain evidence="4">h7</strain>
    </source>
</reference>
<sequence>MQTPSPNSSKYFDTTPPYTSTHGKFPKPPARHPFAKNFEVPQWKKLAIHTGLCALAYPFLLIFVIMGRGQNLFWSRLFVGLGCGILGLMLGLSLVHLARGVLEAATWATVIHQSRIPDTHGAGVRLKDLAAHSDDPTSSWTALRLLWDRHSYPGADREYRKFYDSRKWSIWILFFLLNVILSGTLSFLLARAVDIDVQVVHQQRKYHEVVVSGDLSEDDLKRADALQEAFENYVLTWTLAPFSSHGELPAVLSLNWQNESVFFSEVILSQLIPGGSGFGTFDLSATAPSLDIDAQDLMLAAPKVGVETGSVLRFPRWGIRIKCAKIPDIPLNLVPLSENNFTYLFTPRSTIRPLFDDFDLPFPPAFEEPMNFSKVVQQGDTLPSGLDTAGISMGAMFWNNGVAHSMKSTPLSMGQDGNGFVTMENILVRLNTSFAPRGNFGLIGDYSLPDKDGVATFIGYDAAVCLELYEPWVLEVYNSSAGFPNSMRIVDKGAEIRDMNTEELKEKMSRKPVLDPFVKRALNSTNMKAAYIAGHQNSVNQILKDNGRDANYVPSPTLISFTGGDGPFGYTELSEVYYAKARALADASNVLPYFAGSGLIVARRYHDQVITSAVINNILVSMAILAAFLMGLISALFVPRLPLDVPRRGFDLYSWLSAFYAHELVAERPAGISKDMDLEDIMDHTSELKFRYVG</sequence>
<organism evidence="3 4">
    <name type="scientific">Hebeloma cylindrosporum</name>
    <dbReference type="NCBI Taxonomy" id="76867"/>
    <lineage>
        <taxon>Eukaryota</taxon>
        <taxon>Fungi</taxon>
        <taxon>Dikarya</taxon>
        <taxon>Basidiomycota</taxon>
        <taxon>Agaricomycotina</taxon>
        <taxon>Agaricomycetes</taxon>
        <taxon>Agaricomycetidae</taxon>
        <taxon>Agaricales</taxon>
        <taxon>Agaricineae</taxon>
        <taxon>Hymenogastraceae</taxon>
        <taxon>Hebeloma</taxon>
    </lineage>
</organism>
<feature type="region of interest" description="Disordered" evidence="1">
    <location>
        <begin position="1"/>
        <end position="26"/>
    </location>
</feature>
<accession>A0A0C2X9W4</accession>
<keyword evidence="2" id="KW-0812">Transmembrane</keyword>
<feature type="transmembrane region" description="Helical" evidence="2">
    <location>
        <begin position="73"/>
        <end position="95"/>
    </location>
</feature>
<feature type="transmembrane region" description="Helical" evidence="2">
    <location>
        <begin position="170"/>
        <end position="190"/>
    </location>
</feature>
<keyword evidence="2" id="KW-0472">Membrane</keyword>